<evidence type="ECO:0008006" key="10">
    <source>
        <dbReference type="Google" id="ProtNLM"/>
    </source>
</evidence>
<evidence type="ECO:0000313" key="9">
    <source>
        <dbReference type="Proteomes" id="UP001168821"/>
    </source>
</evidence>
<evidence type="ECO:0000256" key="1">
    <source>
        <dbReference type="ARBA" id="ARBA00004123"/>
    </source>
</evidence>
<dbReference type="GO" id="GO:0000243">
    <property type="term" value="C:commitment complex"/>
    <property type="evidence" value="ECO:0007669"/>
    <property type="project" value="TreeGrafter"/>
</dbReference>
<organism evidence="8 9">
    <name type="scientific">Zophobas morio</name>
    <dbReference type="NCBI Taxonomy" id="2755281"/>
    <lineage>
        <taxon>Eukaryota</taxon>
        <taxon>Metazoa</taxon>
        <taxon>Ecdysozoa</taxon>
        <taxon>Arthropoda</taxon>
        <taxon>Hexapoda</taxon>
        <taxon>Insecta</taxon>
        <taxon>Pterygota</taxon>
        <taxon>Neoptera</taxon>
        <taxon>Endopterygota</taxon>
        <taxon>Coleoptera</taxon>
        <taxon>Polyphaga</taxon>
        <taxon>Cucujiformia</taxon>
        <taxon>Tenebrionidae</taxon>
        <taxon>Zophobas</taxon>
    </lineage>
</organism>
<comment type="similarity">
    <text evidence="6">Belongs to the PRP39 family.</text>
</comment>
<evidence type="ECO:0000256" key="4">
    <source>
        <dbReference type="ARBA" id="ARBA00023187"/>
    </source>
</evidence>
<dbReference type="SMART" id="SM00386">
    <property type="entry name" value="HAT"/>
    <property type="match status" value="7"/>
</dbReference>
<dbReference type="GO" id="GO:0005685">
    <property type="term" value="C:U1 snRNP"/>
    <property type="evidence" value="ECO:0007669"/>
    <property type="project" value="TreeGrafter"/>
</dbReference>
<keyword evidence="5" id="KW-0539">Nucleus</keyword>
<gene>
    <name evidence="8" type="ORF">Zmor_011941</name>
</gene>
<dbReference type="InterPro" id="IPR059164">
    <property type="entry name" value="HAT_PRP39_C"/>
</dbReference>
<evidence type="ECO:0000256" key="2">
    <source>
        <dbReference type="ARBA" id="ARBA00022664"/>
    </source>
</evidence>
<keyword evidence="4" id="KW-0508">mRNA splicing</keyword>
<keyword evidence="2" id="KW-0507">mRNA processing</keyword>
<comment type="caution">
    <text evidence="8">The sequence shown here is derived from an EMBL/GenBank/DDBJ whole genome shotgun (WGS) entry which is preliminary data.</text>
</comment>
<dbReference type="GO" id="GO:0071004">
    <property type="term" value="C:U2-type prespliceosome"/>
    <property type="evidence" value="ECO:0007669"/>
    <property type="project" value="TreeGrafter"/>
</dbReference>
<keyword evidence="3" id="KW-0677">Repeat</keyword>
<dbReference type="PANTHER" id="PTHR17204:SF5">
    <property type="entry name" value="PRE-MRNA-PROCESSING FACTOR 39"/>
    <property type="match status" value="1"/>
</dbReference>
<feature type="region of interest" description="Disordered" evidence="7">
    <location>
        <begin position="527"/>
        <end position="562"/>
    </location>
</feature>
<dbReference type="PANTHER" id="PTHR17204">
    <property type="entry name" value="PRE-MRNA PROCESSING PROTEIN PRP39-RELATED"/>
    <property type="match status" value="1"/>
</dbReference>
<keyword evidence="9" id="KW-1185">Reference proteome</keyword>
<dbReference type="InterPro" id="IPR011990">
    <property type="entry name" value="TPR-like_helical_dom_sf"/>
</dbReference>
<dbReference type="SUPFAM" id="SSF48452">
    <property type="entry name" value="TPR-like"/>
    <property type="match status" value="1"/>
</dbReference>
<evidence type="ECO:0000256" key="3">
    <source>
        <dbReference type="ARBA" id="ARBA00022737"/>
    </source>
</evidence>
<proteinExistence type="inferred from homology"/>
<dbReference type="AlphaFoldDB" id="A0AA38LZ98"/>
<name>A0AA38LZ98_9CUCU</name>
<evidence type="ECO:0000256" key="5">
    <source>
        <dbReference type="ARBA" id="ARBA00023242"/>
    </source>
</evidence>
<dbReference type="GO" id="GO:0030627">
    <property type="term" value="F:pre-mRNA 5'-splice site binding"/>
    <property type="evidence" value="ECO:0007669"/>
    <property type="project" value="TreeGrafter"/>
</dbReference>
<evidence type="ECO:0000256" key="6">
    <source>
        <dbReference type="ARBA" id="ARBA00038019"/>
    </source>
</evidence>
<reference evidence="8" key="1">
    <citation type="journal article" date="2023" name="G3 (Bethesda)">
        <title>Whole genome assemblies of Zophobas morio and Tenebrio molitor.</title>
        <authorList>
            <person name="Kaur S."/>
            <person name="Stinson S.A."/>
            <person name="diCenzo G.C."/>
        </authorList>
    </citation>
    <scope>NUCLEOTIDE SEQUENCE</scope>
    <source>
        <strain evidence="8">QUZm001</strain>
    </source>
</reference>
<dbReference type="EMBL" id="JALNTZ010003664">
    <property type="protein sequence ID" value="KAJ3616296.1"/>
    <property type="molecule type" value="Genomic_DNA"/>
</dbReference>
<protein>
    <recommendedName>
        <fullName evidence="10">Pre-mRNA-processing factor 39</fullName>
    </recommendedName>
</protein>
<dbReference type="InterPro" id="IPR003107">
    <property type="entry name" value="HAT"/>
</dbReference>
<dbReference type="Gene3D" id="1.25.40.10">
    <property type="entry name" value="Tetratricopeptide repeat domain"/>
    <property type="match status" value="2"/>
</dbReference>
<evidence type="ECO:0000313" key="8">
    <source>
        <dbReference type="EMBL" id="KAJ3616296.1"/>
    </source>
</evidence>
<evidence type="ECO:0000256" key="7">
    <source>
        <dbReference type="SAM" id="MobiDB-lite"/>
    </source>
</evidence>
<comment type="subcellular location">
    <subcellularLocation>
        <location evidence="1">Nucleus</location>
    </subcellularLocation>
</comment>
<dbReference type="Pfam" id="PF23240">
    <property type="entry name" value="HAT_PRP39_N"/>
    <property type="match status" value="1"/>
</dbReference>
<dbReference type="GO" id="GO:0000395">
    <property type="term" value="P:mRNA 5'-splice site recognition"/>
    <property type="evidence" value="ECO:0007669"/>
    <property type="project" value="TreeGrafter"/>
</dbReference>
<sequence length="597" mass="70133">MTEQLGAKMPEECSEFSKYFEIVKENPKDWDTWVYLLTLVEQQGTIDLIRRTFDFFLASYPFCFGYWKKYADAELAHSSPETCIQVFERGVQAIPLSLDLWVHYLTFYKSYSEATQESIKDLFDRAVLTCGLDWKAQALWDLYISWEEFMGHYVKVHHVFSLYKRVMVLPLEGHISYPPRFYKFFEKHELEDLLSEAELNNLKESLSSELENKTPDEVKAILKESLKERCQEDILQGKKETDLRYPYEESLKRTYFHVKALDEGQIRAWMDYINFEKEQSGEHSVRLNVLFERCVIACALYEDVWFKYAWHCRDDKEKSLRILKKAAEIHLPRRPAVSLALAAFHEGKNDLSSTRSVYESILKQVPVHVETLIRFANFEKRRGNYGAAVSLLETAIASMVGWSCLFVALFRNCLLCSDGAPKGREMYESLVEKYDDNEFLFLRFLDFELNLHPKDANYIQNVRNVFQLALKSKLSSKFKREFAHRELHFLDQYSEDFTNFYEVEQYYREQFFYEGFSLRSHDEALFAQPDGSSTKRPHYEGQPLQQPSLSNPQEPPKQLMHQQPAPMAWDPYMQLPPSQFAGGTWPQTSLSPWGSTL</sequence>
<dbReference type="Pfam" id="PF23241">
    <property type="entry name" value="HAT_PRP39_C"/>
    <property type="match status" value="1"/>
</dbReference>
<accession>A0AA38LZ98</accession>
<feature type="compositionally biased region" description="Low complexity" evidence="7">
    <location>
        <begin position="542"/>
        <end position="552"/>
    </location>
</feature>
<dbReference type="Proteomes" id="UP001168821">
    <property type="component" value="Unassembled WGS sequence"/>
</dbReference>